<keyword evidence="7" id="KW-1185">Reference proteome</keyword>
<comment type="caution">
    <text evidence="6">The sequence shown here is derived from an EMBL/GenBank/DDBJ whole genome shotgun (WGS) entry which is preliminary data.</text>
</comment>
<protein>
    <recommendedName>
        <fullName evidence="5">CAF17 C-terminal domain-containing protein</fullName>
    </recommendedName>
</protein>
<evidence type="ECO:0000256" key="2">
    <source>
        <dbReference type="ARBA" id="ARBA00022946"/>
    </source>
</evidence>
<evidence type="ECO:0000313" key="6">
    <source>
        <dbReference type="EMBL" id="THH12349.1"/>
    </source>
</evidence>
<dbReference type="InterPro" id="IPR057460">
    <property type="entry name" value="CAF17_C"/>
</dbReference>
<gene>
    <name evidence="6" type="ORF">EW145_g54</name>
</gene>
<evidence type="ECO:0000259" key="5">
    <source>
        <dbReference type="Pfam" id="PF25455"/>
    </source>
</evidence>
<evidence type="ECO:0000256" key="3">
    <source>
        <dbReference type="ARBA" id="ARBA00023128"/>
    </source>
</evidence>
<dbReference type="GO" id="GO:0016226">
    <property type="term" value="P:iron-sulfur cluster assembly"/>
    <property type="evidence" value="ECO:0007669"/>
    <property type="project" value="TreeGrafter"/>
</dbReference>
<dbReference type="Proteomes" id="UP000308199">
    <property type="component" value="Unassembled WGS sequence"/>
</dbReference>
<dbReference type="InterPro" id="IPR027266">
    <property type="entry name" value="TrmE/GcvT-like"/>
</dbReference>
<dbReference type="Pfam" id="PF25455">
    <property type="entry name" value="Beta-barrel_CAF17_C"/>
    <property type="match status" value="1"/>
</dbReference>
<organism evidence="6 7">
    <name type="scientific">Phellinidium pouzarii</name>
    <dbReference type="NCBI Taxonomy" id="167371"/>
    <lineage>
        <taxon>Eukaryota</taxon>
        <taxon>Fungi</taxon>
        <taxon>Dikarya</taxon>
        <taxon>Basidiomycota</taxon>
        <taxon>Agaricomycotina</taxon>
        <taxon>Agaricomycetes</taxon>
        <taxon>Hymenochaetales</taxon>
        <taxon>Hymenochaetaceae</taxon>
        <taxon>Phellinidium</taxon>
    </lineage>
</organism>
<dbReference type="SUPFAM" id="SSF103025">
    <property type="entry name" value="Folate-binding domain"/>
    <property type="match status" value="1"/>
</dbReference>
<dbReference type="AlphaFoldDB" id="A0A4S4LK08"/>
<reference evidence="6 7" key="1">
    <citation type="submission" date="2019-02" db="EMBL/GenBank/DDBJ databases">
        <title>Genome sequencing of the rare red list fungi Phellinidium pouzarii.</title>
        <authorList>
            <person name="Buettner E."/>
            <person name="Kellner H."/>
        </authorList>
    </citation>
    <scope>NUCLEOTIDE SEQUENCE [LARGE SCALE GENOMIC DNA]</scope>
    <source>
        <strain evidence="6 7">DSM 108285</strain>
    </source>
</reference>
<dbReference type="EMBL" id="SGPK01000001">
    <property type="protein sequence ID" value="THH12349.1"/>
    <property type="molecule type" value="Genomic_DNA"/>
</dbReference>
<keyword evidence="3" id="KW-0496">Mitochondrion</keyword>
<proteinExistence type="inferred from homology"/>
<evidence type="ECO:0000256" key="1">
    <source>
        <dbReference type="ARBA" id="ARBA00004173"/>
    </source>
</evidence>
<sequence>MAVAALLDQLPNPPRGPFFSAFLSAQGRILHDVFVYPKKNTRRHDGYLIEYDSRPSEAPPLQASLERFILRSKVKIEDVSNQYDVWSVWGSESTQELRRWSFARSGVIEPQWGLEQWPWFDGGKERLSLRDSRAMGMGKRVVVNKGDKPEETATHDTAEHDAYTLHRILHGIPEGIIDMPPTQAFPMESNLDIMGGLDFRKGCYVGQELTVRTYHTGVVRKRILPVQITKSDGKATSPEEYLSLVHSDVRTSVVERPDGLSTRLRGHGKLLSIMQGVGLALMRLEHVDMAERGLLEFRVDETWDISHWRPSWWPKQDRE</sequence>
<dbReference type="InterPro" id="IPR017703">
    <property type="entry name" value="YgfZ/GCV_T_CS"/>
</dbReference>
<dbReference type="Gene3D" id="3.30.1360.120">
    <property type="entry name" value="Probable tRNA modification gtpase trme, domain 1"/>
    <property type="match status" value="1"/>
</dbReference>
<dbReference type="NCBIfam" id="TIGR03317">
    <property type="entry name" value="ygfZ_signature"/>
    <property type="match status" value="1"/>
</dbReference>
<dbReference type="PANTHER" id="PTHR22602">
    <property type="entry name" value="TRANSFERASE CAF17, MITOCHONDRIAL-RELATED"/>
    <property type="match status" value="1"/>
</dbReference>
<name>A0A4S4LK08_9AGAM</name>
<comment type="subcellular location">
    <subcellularLocation>
        <location evidence="1">Mitochondrion</location>
    </subcellularLocation>
</comment>
<evidence type="ECO:0000313" key="7">
    <source>
        <dbReference type="Proteomes" id="UP000308199"/>
    </source>
</evidence>
<feature type="domain" description="CAF17 C-terminal" evidence="5">
    <location>
        <begin position="220"/>
        <end position="315"/>
    </location>
</feature>
<dbReference type="GO" id="GO:0005759">
    <property type="term" value="C:mitochondrial matrix"/>
    <property type="evidence" value="ECO:0007669"/>
    <property type="project" value="TreeGrafter"/>
</dbReference>
<comment type="similarity">
    <text evidence="4">Belongs to the GcvT family. CAF17/IBA57 subfamily.</text>
</comment>
<dbReference type="InterPro" id="IPR045179">
    <property type="entry name" value="YgfZ/GcvT"/>
</dbReference>
<accession>A0A4S4LK08</accession>
<dbReference type="OrthoDB" id="191995at2759"/>
<evidence type="ECO:0000256" key="4">
    <source>
        <dbReference type="ARBA" id="ARBA00093447"/>
    </source>
</evidence>
<dbReference type="PANTHER" id="PTHR22602:SF0">
    <property type="entry name" value="TRANSFERASE CAF17, MITOCHONDRIAL-RELATED"/>
    <property type="match status" value="1"/>
</dbReference>
<keyword evidence="2" id="KW-0809">Transit peptide</keyword>